<sequence length="249" mass="28097">MSYRACKTCNKKVTESTGKGYWCARCQKDEESFTLRYVFSTKFSDATGEAWFSIFHEQAEILLGCSADELAKMKSQEETTNFLCQLKKAKWVSFLFRICVARTEYKNVKRQNSAANNCATSQHLIETSGEQQLLKCLCNSSKTLTEMATQVDRNAATRISQMIANVRSFNQTHGKPPALALVTVGNKKWFESYISLLKNRCTEVGIRFLHVELAGEVPKAQCVARVRDLNQDPDIQDISVQLPLPDTAK</sequence>
<organism evidence="1 2">
    <name type="scientific">Arctium lappa</name>
    <name type="common">Greater burdock</name>
    <name type="synonym">Lappa major</name>
    <dbReference type="NCBI Taxonomy" id="4217"/>
    <lineage>
        <taxon>Eukaryota</taxon>
        <taxon>Viridiplantae</taxon>
        <taxon>Streptophyta</taxon>
        <taxon>Embryophyta</taxon>
        <taxon>Tracheophyta</taxon>
        <taxon>Spermatophyta</taxon>
        <taxon>Magnoliopsida</taxon>
        <taxon>eudicotyledons</taxon>
        <taxon>Gunneridae</taxon>
        <taxon>Pentapetalae</taxon>
        <taxon>asterids</taxon>
        <taxon>campanulids</taxon>
        <taxon>Asterales</taxon>
        <taxon>Asteraceae</taxon>
        <taxon>Carduoideae</taxon>
        <taxon>Cardueae</taxon>
        <taxon>Arctiinae</taxon>
        <taxon>Arctium</taxon>
    </lineage>
</organism>
<comment type="caution">
    <text evidence="1">The sequence shown here is derived from an EMBL/GenBank/DDBJ whole genome shotgun (WGS) entry which is preliminary data.</text>
</comment>
<dbReference type="Proteomes" id="UP001055879">
    <property type="component" value="Linkage Group LG02"/>
</dbReference>
<evidence type="ECO:0000313" key="1">
    <source>
        <dbReference type="EMBL" id="KAI3758195.1"/>
    </source>
</evidence>
<protein>
    <submittedName>
        <fullName evidence="1">Uncharacterized protein</fullName>
    </submittedName>
</protein>
<reference evidence="2" key="1">
    <citation type="journal article" date="2022" name="Mol. Ecol. Resour.">
        <title>The genomes of chicory, endive, great burdock and yacon provide insights into Asteraceae palaeo-polyploidization history and plant inulin production.</title>
        <authorList>
            <person name="Fan W."/>
            <person name="Wang S."/>
            <person name="Wang H."/>
            <person name="Wang A."/>
            <person name="Jiang F."/>
            <person name="Liu H."/>
            <person name="Zhao H."/>
            <person name="Xu D."/>
            <person name="Zhang Y."/>
        </authorList>
    </citation>
    <scope>NUCLEOTIDE SEQUENCE [LARGE SCALE GENOMIC DNA]</scope>
    <source>
        <strain evidence="2">cv. Niubang</strain>
    </source>
</reference>
<proteinExistence type="predicted"/>
<reference evidence="1 2" key="2">
    <citation type="journal article" date="2022" name="Mol. Ecol. Resour.">
        <title>The genomes of chicory, endive, great burdock and yacon provide insights into Asteraceae paleo-polyploidization history and plant inulin production.</title>
        <authorList>
            <person name="Fan W."/>
            <person name="Wang S."/>
            <person name="Wang H."/>
            <person name="Wang A."/>
            <person name="Jiang F."/>
            <person name="Liu H."/>
            <person name="Zhao H."/>
            <person name="Xu D."/>
            <person name="Zhang Y."/>
        </authorList>
    </citation>
    <scope>NUCLEOTIDE SEQUENCE [LARGE SCALE GENOMIC DNA]</scope>
    <source>
        <strain evidence="2">cv. Niubang</strain>
    </source>
</reference>
<dbReference type="EMBL" id="CM042048">
    <property type="protein sequence ID" value="KAI3758195.1"/>
    <property type="molecule type" value="Genomic_DNA"/>
</dbReference>
<accession>A0ACB9EHQ5</accession>
<keyword evidence="2" id="KW-1185">Reference proteome</keyword>
<name>A0ACB9EHQ5_ARCLA</name>
<gene>
    <name evidence="1" type="ORF">L6452_05748</name>
</gene>
<evidence type="ECO:0000313" key="2">
    <source>
        <dbReference type="Proteomes" id="UP001055879"/>
    </source>
</evidence>